<dbReference type="Proteomes" id="UP001515480">
    <property type="component" value="Unassembled WGS sequence"/>
</dbReference>
<name>A0AB34KBY7_PRYPA</name>
<accession>A0AB34KBY7</accession>
<dbReference type="AlphaFoldDB" id="A0AB34KBY7"/>
<dbReference type="EMBL" id="JBGBPQ010000001">
    <property type="protein sequence ID" value="KAL1530947.1"/>
    <property type="molecule type" value="Genomic_DNA"/>
</dbReference>
<dbReference type="SUPFAM" id="SSF56112">
    <property type="entry name" value="Protein kinase-like (PK-like)"/>
    <property type="match status" value="1"/>
</dbReference>
<keyword evidence="7" id="KW-1185">Reference proteome</keyword>
<dbReference type="InterPro" id="IPR051681">
    <property type="entry name" value="Ser/Thr_Kinases-Pseudokinases"/>
</dbReference>
<dbReference type="PANTHER" id="PTHR44329:SF288">
    <property type="entry name" value="MITOGEN-ACTIVATED PROTEIN KINASE KINASE KINASE 20"/>
    <property type="match status" value="1"/>
</dbReference>
<dbReference type="InterPro" id="IPR001245">
    <property type="entry name" value="Ser-Thr/Tyr_kinase_cat_dom"/>
</dbReference>
<dbReference type="InterPro" id="IPR011009">
    <property type="entry name" value="Kinase-like_dom_sf"/>
</dbReference>
<dbReference type="PROSITE" id="PS50011">
    <property type="entry name" value="PROTEIN_KINASE_DOM"/>
    <property type="match status" value="1"/>
</dbReference>
<organism evidence="6 7">
    <name type="scientific">Prymnesium parvum</name>
    <name type="common">Toxic golden alga</name>
    <dbReference type="NCBI Taxonomy" id="97485"/>
    <lineage>
        <taxon>Eukaryota</taxon>
        <taxon>Haptista</taxon>
        <taxon>Haptophyta</taxon>
        <taxon>Prymnesiophyceae</taxon>
        <taxon>Prymnesiales</taxon>
        <taxon>Prymnesiaceae</taxon>
        <taxon>Prymnesium</taxon>
    </lineage>
</organism>
<protein>
    <recommendedName>
        <fullName evidence="5">Protein kinase domain-containing protein</fullName>
    </recommendedName>
</protein>
<proteinExistence type="predicted"/>
<dbReference type="InterPro" id="IPR000719">
    <property type="entry name" value="Prot_kinase_dom"/>
</dbReference>
<dbReference type="GO" id="GO:0004674">
    <property type="term" value="F:protein serine/threonine kinase activity"/>
    <property type="evidence" value="ECO:0007669"/>
    <property type="project" value="TreeGrafter"/>
</dbReference>
<keyword evidence="3" id="KW-0418">Kinase</keyword>
<dbReference type="Gene3D" id="1.10.510.10">
    <property type="entry name" value="Transferase(Phosphotransferase) domain 1"/>
    <property type="match status" value="1"/>
</dbReference>
<dbReference type="Pfam" id="PF07714">
    <property type="entry name" value="PK_Tyr_Ser-Thr"/>
    <property type="match status" value="1"/>
</dbReference>
<dbReference type="SMART" id="SM00220">
    <property type="entry name" value="S_TKc"/>
    <property type="match status" value="1"/>
</dbReference>
<comment type="caution">
    <text evidence="6">The sequence shown here is derived from an EMBL/GenBank/DDBJ whole genome shotgun (WGS) entry which is preliminary data.</text>
</comment>
<evidence type="ECO:0000256" key="4">
    <source>
        <dbReference type="ARBA" id="ARBA00022840"/>
    </source>
</evidence>
<evidence type="ECO:0000313" key="6">
    <source>
        <dbReference type="EMBL" id="KAL1530947.1"/>
    </source>
</evidence>
<evidence type="ECO:0000256" key="2">
    <source>
        <dbReference type="ARBA" id="ARBA00022741"/>
    </source>
</evidence>
<evidence type="ECO:0000313" key="7">
    <source>
        <dbReference type="Proteomes" id="UP001515480"/>
    </source>
</evidence>
<dbReference type="GO" id="GO:0005524">
    <property type="term" value="F:ATP binding"/>
    <property type="evidence" value="ECO:0007669"/>
    <property type="project" value="UniProtKB-KW"/>
</dbReference>
<keyword evidence="1" id="KW-0808">Transferase</keyword>
<evidence type="ECO:0000256" key="3">
    <source>
        <dbReference type="ARBA" id="ARBA00022777"/>
    </source>
</evidence>
<sequence>MGCCLSALEPARLQLLGRPDAELPDADDALSVESLPPGAVRADVPWSSLLHRRYHAEGAFSQVFLAVLDAEAVALKILKEDAAENELARRDLEHEARLLASLSHRHVVRLLGCGTHSSRPFLLLEPLAATLASSLPKPFPDHATICEHYAARARWPRRRAASVAVQLSRALRYLHAECAFAPLLHRDLKPDNVGFAAAGRVVLFDFGLARESGAADDAPRALTGKTGSTRYMSPEVALCKPYNSKADVFSFATLLWQMLAHERPFSGMSVSDFEQKVALGGHRPKISSSWPPQLQQLLSECWEVDAHKRPPFVQIVPRLEAVLRDLTLPADVRARANA</sequence>
<dbReference type="PANTHER" id="PTHR44329">
    <property type="entry name" value="SERINE/THREONINE-PROTEIN KINASE TNNI3K-RELATED"/>
    <property type="match status" value="1"/>
</dbReference>
<keyword evidence="4" id="KW-0067">ATP-binding</keyword>
<gene>
    <name evidence="6" type="ORF">AB1Y20_001838</name>
</gene>
<feature type="domain" description="Protein kinase" evidence="5">
    <location>
        <begin position="49"/>
        <end position="323"/>
    </location>
</feature>
<evidence type="ECO:0000256" key="1">
    <source>
        <dbReference type="ARBA" id="ARBA00022679"/>
    </source>
</evidence>
<keyword evidence="2" id="KW-0547">Nucleotide-binding</keyword>
<evidence type="ECO:0000259" key="5">
    <source>
        <dbReference type="PROSITE" id="PS50011"/>
    </source>
</evidence>
<reference evidence="6 7" key="1">
    <citation type="journal article" date="2024" name="Science">
        <title>Giant polyketide synthase enzymes in the biosynthesis of giant marine polyether toxins.</title>
        <authorList>
            <person name="Fallon T.R."/>
            <person name="Shende V.V."/>
            <person name="Wierzbicki I.H."/>
            <person name="Pendleton A.L."/>
            <person name="Watervoot N.F."/>
            <person name="Auber R.P."/>
            <person name="Gonzalez D.J."/>
            <person name="Wisecaver J.H."/>
            <person name="Moore B.S."/>
        </authorList>
    </citation>
    <scope>NUCLEOTIDE SEQUENCE [LARGE SCALE GENOMIC DNA]</scope>
    <source>
        <strain evidence="6 7">12B1</strain>
    </source>
</reference>
<dbReference type="Gene3D" id="3.30.200.20">
    <property type="entry name" value="Phosphorylase Kinase, domain 1"/>
    <property type="match status" value="1"/>
</dbReference>